<protein>
    <submittedName>
        <fullName evidence="1">Uncharacterized protein</fullName>
    </submittedName>
</protein>
<dbReference type="EMBL" id="GBRH01221562">
    <property type="protein sequence ID" value="JAD76333.1"/>
    <property type="molecule type" value="Transcribed_RNA"/>
</dbReference>
<accession>A0A0A9CPG4</accession>
<evidence type="ECO:0000313" key="1">
    <source>
        <dbReference type="EMBL" id="JAD76333.1"/>
    </source>
</evidence>
<name>A0A0A9CPG4_ARUDO</name>
<proteinExistence type="predicted"/>
<reference evidence="1" key="1">
    <citation type="submission" date="2014-09" db="EMBL/GenBank/DDBJ databases">
        <authorList>
            <person name="Magalhaes I.L.F."/>
            <person name="Oliveira U."/>
            <person name="Santos F.R."/>
            <person name="Vidigal T.H.D.A."/>
            <person name="Brescovit A.D."/>
            <person name="Santos A.J."/>
        </authorList>
    </citation>
    <scope>NUCLEOTIDE SEQUENCE</scope>
    <source>
        <tissue evidence="1">Shoot tissue taken approximately 20 cm above the soil surface</tissue>
    </source>
</reference>
<dbReference type="AlphaFoldDB" id="A0A0A9CPG4"/>
<sequence length="55" mass="6266">MTPRQWTLDNSETSDNAQLYLTAELRCHEIDRWGAANLTVCHANLRTGRGHVMNP</sequence>
<reference evidence="1" key="2">
    <citation type="journal article" date="2015" name="Data Brief">
        <title>Shoot transcriptome of the giant reed, Arundo donax.</title>
        <authorList>
            <person name="Barrero R.A."/>
            <person name="Guerrero F.D."/>
            <person name="Moolhuijzen P."/>
            <person name="Goolsby J.A."/>
            <person name="Tidwell J."/>
            <person name="Bellgard S.E."/>
            <person name="Bellgard M.I."/>
        </authorList>
    </citation>
    <scope>NUCLEOTIDE SEQUENCE</scope>
    <source>
        <tissue evidence="1">Shoot tissue taken approximately 20 cm above the soil surface</tissue>
    </source>
</reference>
<organism evidence="1">
    <name type="scientific">Arundo donax</name>
    <name type="common">Giant reed</name>
    <name type="synonym">Donax arundinaceus</name>
    <dbReference type="NCBI Taxonomy" id="35708"/>
    <lineage>
        <taxon>Eukaryota</taxon>
        <taxon>Viridiplantae</taxon>
        <taxon>Streptophyta</taxon>
        <taxon>Embryophyta</taxon>
        <taxon>Tracheophyta</taxon>
        <taxon>Spermatophyta</taxon>
        <taxon>Magnoliopsida</taxon>
        <taxon>Liliopsida</taxon>
        <taxon>Poales</taxon>
        <taxon>Poaceae</taxon>
        <taxon>PACMAD clade</taxon>
        <taxon>Arundinoideae</taxon>
        <taxon>Arundineae</taxon>
        <taxon>Arundo</taxon>
    </lineage>
</organism>